<gene>
    <name evidence="2" type="ORF">JBS370_LOCUS22266</name>
    <name evidence="1" type="ORF">ZHD862_LOCUS15337</name>
</gene>
<evidence type="ECO:0000313" key="1">
    <source>
        <dbReference type="EMBL" id="CAF1056562.1"/>
    </source>
</evidence>
<dbReference type="EMBL" id="CAJOBD010003086">
    <property type="protein sequence ID" value="CAF3927428.1"/>
    <property type="molecule type" value="Genomic_DNA"/>
</dbReference>
<protein>
    <submittedName>
        <fullName evidence="2">Uncharacterized protein</fullName>
    </submittedName>
</protein>
<evidence type="ECO:0000313" key="2">
    <source>
        <dbReference type="EMBL" id="CAF3927428.1"/>
    </source>
</evidence>
<proteinExistence type="predicted"/>
<comment type="caution">
    <text evidence="2">The sequence shown here is derived from an EMBL/GenBank/DDBJ whole genome shotgun (WGS) entry which is preliminary data.</text>
</comment>
<dbReference type="Proteomes" id="UP000663864">
    <property type="component" value="Unassembled WGS sequence"/>
</dbReference>
<reference evidence="2" key="1">
    <citation type="submission" date="2021-02" db="EMBL/GenBank/DDBJ databases">
        <authorList>
            <person name="Nowell W R."/>
        </authorList>
    </citation>
    <scope>NUCLEOTIDE SEQUENCE</scope>
</reference>
<dbReference type="AlphaFoldDB" id="A0A819JAB9"/>
<evidence type="ECO:0000313" key="3">
    <source>
        <dbReference type="Proteomes" id="UP000663836"/>
    </source>
</evidence>
<dbReference type="Proteomes" id="UP000663836">
    <property type="component" value="Unassembled WGS sequence"/>
</dbReference>
<organism evidence="2 3">
    <name type="scientific">Rotaria sordida</name>
    <dbReference type="NCBI Taxonomy" id="392033"/>
    <lineage>
        <taxon>Eukaryota</taxon>
        <taxon>Metazoa</taxon>
        <taxon>Spiralia</taxon>
        <taxon>Gnathifera</taxon>
        <taxon>Rotifera</taxon>
        <taxon>Eurotatoria</taxon>
        <taxon>Bdelloidea</taxon>
        <taxon>Philodinida</taxon>
        <taxon>Philodinidae</taxon>
        <taxon>Rotaria</taxon>
    </lineage>
</organism>
<dbReference type="EMBL" id="CAJNOT010000691">
    <property type="protein sequence ID" value="CAF1056562.1"/>
    <property type="molecule type" value="Genomic_DNA"/>
</dbReference>
<name>A0A819JAB9_9BILA</name>
<accession>A0A819JAB9</accession>
<sequence>MASSLLSTSKGSEYFGHQVYAAVSQKHNGKNIFLSPANTLTANGSTLVTNDRNSLSIKHLLANPSQIFIRCSTSCESTAFTNTSASIIICLLQLMT</sequence>